<protein>
    <submittedName>
        <fullName evidence="1">Uncharacterized protein</fullName>
    </submittedName>
</protein>
<reference evidence="1" key="1">
    <citation type="submission" date="2021-01" db="EMBL/GenBank/DDBJ databases">
        <authorList>
            <person name="Zahm M."/>
            <person name="Roques C."/>
            <person name="Cabau C."/>
            <person name="Klopp C."/>
            <person name="Donnadieu C."/>
            <person name="Jouanno E."/>
            <person name="Lampietro C."/>
            <person name="Louis A."/>
            <person name="Herpin A."/>
            <person name="Echchiki A."/>
            <person name="Berthelot C."/>
            <person name="Parey E."/>
            <person name="Roest-Crollius H."/>
            <person name="Braasch I."/>
            <person name="Postlethwait J."/>
            <person name="Bobe J."/>
            <person name="Montfort J."/>
            <person name="Bouchez O."/>
            <person name="Begum T."/>
            <person name="Mejri S."/>
            <person name="Adams A."/>
            <person name="Chen W.-J."/>
            <person name="Guiguen Y."/>
        </authorList>
    </citation>
    <scope>NUCLEOTIDE SEQUENCE</scope>
    <source>
        <strain evidence="1">YG-15Mar2019-1</strain>
        <tissue evidence="1">Brain</tissue>
    </source>
</reference>
<dbReference type="AlphaFoldDB" id="A0A9D3PCZ0"/>
<dbReference type="Proteomes" id="UP001046870">
    <property type="component" value="Chromosome 21"/>
</dbReference>
<evidence type="ECO:0000313" key="2">
    <source>
        <dbReference type="Proteomes" id="UP001046870"/>
    </source>
</evidence>
<comment type="caution">
    <text evidence="1">The sequence shown here is derived from an EMBL/GenBank/DDBJ whole genome shotgun (WGS) entry which is preliminary data.</text>
</comment>
<dbReference type="EMBL" id="JAFDVH010000021">
    <property type="protein sequence ID" value="KAG7457538.1"/>
    <property type="molecule type" value="Genomic_DNA"/>
</dbReference>
<evidence type="ECO:0000313" key="1">
    <source>
        <dbReference type="EMBL" id="KAG7457538.1"/>
    </source>
</evidence>
<sequence length="97" mass="10549">MAVCSQHGFVKRLCQHIGVGGLSCRKRRRPSHENCAECFTAASATFRTCVRENPAPQLCSDCAELSQRCVRPGAALTGGELNPQVAGSMWSRKHMAM</sequence>
<gene>
    <name evidence="1" type="ORF">MATL_G00228240</name>
</gene>
<keyword evidence="2" id="KW-1185">Reference proteome</keyword>
<proteinExistence type="predicted"/>
<name>A0A9D3PCZ0_MEGAT</name>
<organism evidence="1 2">
    <name type="scientific">Megalops atlanticus</name>
    <name type="common">Tarpon</name>
    <name type="synonym">Clupea gigantea</name>
    <dbReference type="NCBI Taxonomy" id="7932"/>
    <lineage>
        <taxon>Eukaryota</taxon>
        <taxon>Metazoa</taxon>
        <taxon>Chordata</taxon>
        <taxon>Craniata</taxon>
        <taxon>Vertebrata</taxon>
        <taxon>Euteleostomi</taxon>
        <taxon>Actinopterygii</taxon>
        <taxon>Neopterygii</taxon>
        <taxon>Teleostei</taxon>
        <taxon>Elopiformes</taxon>
        <taxon>Megalopidae</taxon>
        <taxon>Megalops</taxon>
    </lineage>
</organism>
<accession>A0A9D3PCZ0</accession>